<evidence type="ECO:0000256" key="1">
    <source>
        <dbReference type="ARBA" id="ARBA00004496"/>
    </source>
</evidence>
<evidence type="ECO:0000313" key="8">
    <source>
        <dbReference type="EMBL" id="KHN75868.1"/>
    </source>
</evidence>
<keyword evidence="9" id="KW-1185">Reference proteome</keyword>
<feature type="compositionally biased region" description="Basic and acidic residues" evidence="6">
    <location>
        <begin position="1023"/>
        <end position="1040"/>
    </location>
</feature>
<evidence type="ECO:0000256" key="6">
    <source>
        <dbReference type="SAM" id="MobiDB-lite"/>
    </source>
</evidence>
<keyword evidence="4" id="KW-0343">GTPase activation</keyword>
<feature type="region of interest" description="Disordered" evidence="6">
    <location>
        <begin position="592"/>
        <end position="634"/>
    </location>
</feature>
<dbReference type="Proteomes" id="UP000031036">
    <property type="component" value="Unassembled WGS sequence"/>
</dbReference>
<gene>
    <name evidence="8" type="primary">RAB3GAP1</name>
    <name evidence="8" type="ORF">Tcan_12869</name>
</gene>
<dbReference type="STRING" id="6265.A0A0B2V2T3"/>
<keyword evidence="5" id="KW-0963">Cytoplasm</keyword>
<feature type="compositionally biased region" description="Basic and acidic residues" evidence="6">
    <location>
        <begin position="770"/>
        <end position="782"/>
    </location>
</feature>
<dbReference type="GO" id="GO:0005737">
    <property type="term" value="C:cytoplasm"/>
    <property type="evidence" value="ECO:0007669"/>
    <property type="project" value="UniProtKB-SubCell"/>
</dbReference>
<proteinExistence type="inferred from homology"/>
<dbReference type="PANTHER" id="PTHR21422:SF9">
    <property type="entry name" value="RAB3 GTPASE-ACTIVATING PROTEIN CATALYTIC SUBUNIT"/>
    <property type="match status" value="1"/>
</dbReference>
<evidence type="ECO:0000259" key="7">
    <source>
        <dbReference type="Pfam" id="PF13890"/>
    </source>
</evidence>
<dbReference type="Pfam" id="PF13890">
    <property type="entry name" value="Rab3-GTPase_cat"/>
    <property type="match status" value="1"/>
</dbReference>
<comment type="similarity">
    <text evidence="2">Belongs to the Rab3-GAP catalytic subunit family.</text>
</comment>
<evidence type="ECO:0000256" key="2">
    <source>
        <dbReference type="ARBA" id="ARBA00008856"/>
    </source>
</evidence>
<evidence type="ECO:0000256" key="3">
    <source>
        <dbReference type="ARBA" id="ARBA00015817"/>
    </source>
</evidence>
<feature type="region of interest" description="Disordered" evidence="6">
    <location>
        <begin position="1016"/>
        <end position="1040"/>
    </location>
</feature>
<dbReference type="GO" id="GO:0005096">
    <property type="term" value="F:GTPase activator activity"/>
    <property type="evidence" value="ECO:0007669"/>
    <property type="project" value="UniProtKB-KW"/>
</dbReference>
<sequence>MMATMVEEMRKLLVATIRDAVGSFVPEMVRTLIYSLDSILSSNSERLQTMERDISSALQSLKDTVATLQHTSRSTQQSENSSIFTFDAEKQQRPRSAVFVGAAESCDPPPLRHERDAESVAEILDELNVDGVPSRLFLVIVMMLYKYFASVTCCNISVGLKYLPMASSGGEGGFCDDEVFEINDFTVVTALESFIVGIEAAIYSWGLEKKPHNNNRFSLNKSLMASCEWGCRSLKVIFGDNNALNLTYYWPTNLDRINEESSSRDCQPPSPTSGNYMTSAAKLLLATELDFCPGSIITSQFGVLEFLVLTPFNWSSDKVVNENQLHTILSAVNTALSTTECELPVFVQYGDIDRQLYFGVCQNHSVRTHFDAVHLRRLQPAHSHLCGLLEIFADKVKCQLIDTHAIRISVQVDFKLQEALDVIPHFSTAYGQIDQMATPNELFIGNTPRLPFGAASDILDVFYIHATWPNLRQETLNENDVYSDLDPLTAPFWSASAAFEDGAPCLMNLSMKTLLDTAAGDEGELHLSGILGIAADAEESSVQTALASIAEPRSLSITNPAGIVDESTAISALDVARWISAIFAERESHEKTLSVDTSKTMSERVSAPGEAVKESSPLPPKKHRMEEEEDSEHARKKCMAILEHSKAAPFDSLASRIATALTYVLCHHEAGTAAFAQLWSSIVRELRTRWESGVSLPGMESDTVPDLSMSLLQQKLQMLQSCINARLRHHKMLDQKASSSDASMFSNDDFYDAKEWLSEEGSDSDASDSASDRVVDITERTSSKTTQPRGRLASLAPLCLLDDPAVTMYEPVTQERCPMTEDMLEKHVNTLSSLDSAEARAKVHLDSLLSDMQAFKAANPGCIFEDFVRWHSPRDYIIDEATGEGVPIISLIGEKMREACEKTSRCSRSRQSEDYLDVVRELLIIEGTIAKYNSLWTRFVEADDSLLSTEVTASQLGTFINALIRLSKRDPQENALSGGNAGNARSVPVDGGADGPLGGAIRKLFATDIRLRDDGSPSLKQRIAGEKKTNIERPKTERRMPPYHRRQYVFHWQGSRGGNAARATAHRMYASLSREEARICMAVTEDIVFH</sequence>
<dbReference type="PANTHER" id="PTHR21422">
    <property type="entry name" value="RAB3 GTPASE-ACTIVATING PROTEIN CATALYTIC SUBUNIT"/>
    <property type="match status" value="1"/>
</dbReference>
<dbReference type="InterPro" id="IPR026147">
    <property type="entry name" value="Rab3GAP1_conserved"/>
</dbReference>
<protein>
    <recommendedName>
        <fullName evidence="3">Rab3 GTPase-activating protein catalytic subunit</fullName>
    </recommendedName>
</protein>
<dbReference type="AlphaFoldDB" id="A0A0B2V2T3"/>
<evidence type="ECO:0000256" key="4">
    <source>
        <dbReference type="ARBA" id="ARBA00022468"/>
    </source>
</evidence>
<dbReference type="InterPro" id="IPR045700">
    <property type="entry name" value="Rab3GAP1"/>
</dbReference>
<name>A0A0B2V2T3_TOXCA</name>
<accession>A0A0B2V2T3</accession>
<comment type="caution">
    <text evidence="8">The sequence shown here is derived from an EMBL/GenBank/DDBJ whole genome shotgun (WGS) entry which is preliminary data.</text>
</comment>
<dbReference type="EMBL" id="JPKZ01002600">
    <property type="protein sequence ID" value="KHN75868.1"/>
    <property type="molecule type" value="Genomic_DNA"/>
</dbReference>
<organism evidence="8 9">
    <name type="scientific">Toxocara canis</name>
    <name type="common">Canine roundworm</name>
    <dbReference type="NCBI Taxonomy" id="6265"/>
    <lineage>
        <taxon>Eukaryota</taxon>
        <taxon>Metazoa</taxon>
        <taxon>Ecdysozoa</taxon>
        <taxon>Nematoda</taxon>
        <taxon>Chromadorea</taxon>
        <taxon>Rhabditida</taxon>
        <taxon>Spirurina</taxon>
        <taxon>Ascaridomorpha</taxon>
        <taxon>Ascaridoidea</taxon>
        <taxon>Toxocaridae</taxon>
        <taxon>Toxocara</taxon>
    </lineage>
</organism>
<feature type="region of interest" description="Disordered" evidence="6">
    <location>
        <begin position="760"/>
        <end position="789"/>
    </location>
</feature>
<dbReference type="OrthoDB" id="17346at2759"/>
<reference evidence="8 9" key="1">
    <citation type="submission" date="2014-11" db="EMBL/GenBank/DDBJ databases">
        <title>Genetic blueprint of the zoonotic pathogen Toxocara canis.</title>
        <authorList>
            <person name="Zhu X.-Q."/>
            <person name="Korhonen P.K."/>
            <person name="Cai H."/>
            <person name="Young N.D."/>
            <person name="Nejsum P."/>
            <person name="von Samson-Himmelstjerna G."/>
            <person name="Boag P.R."/>
            <person name="Tan P."/>
            <person name="Li Q."/>
            <person name="Min J."/>
            <person name="Yang Y."/>
            <person name="Wang X."/>
            <person name="Fang X."/>
            <person name="Hall R.S."/>
            <person name="Hofmann A."/>
            <person name="Sternberg P.W."/>
            <person name="Jex A.R."/>
            <person name="Gasser R.B."/>
        </authorList>
    </citation>
    <scope>NUCLEOTIDE SEQUENCE [LARGE SCALE GENOMIC DNA]</scope>
    <source>
        <strain evidence="8">PN_DK_2014</strain>
    </source>
</reference>
<evidence type="ECO:0000256" key="5">
    <source>
        <dbReference type="ARBA" id="ARBA00022490"/>
    </source>
</evidence>
<comment type="subcellular location">
    <subcellularLocation>
        <location evidence="1">Cytoplasm</location>
    </subcellularLocation>
</comment>
<evidence type="ECO:0000313" key="9">
    <source>
        <dbReference type="Proteomes" id="UP000031036"/>
    </source>
</evidence>
<feature type="domain" description="Rab3GAP catalytic subunit conserved" evidence="7">
    <location>
        <begin position="786"/>
        <end position="883"/>
    </location>
</feature>